<dbReference type="InterPro" id="IPR038404">
    <property type="entry name" value="TRAP_DctP_sf"/>
</dbReference>
<feature type="signal peptide" evidence="4">
    <location>
        <begin position="1"/>
        <end position="27"/>
    </location>
</feature>
<reference evidence="5" key="2">
    <citation type="submission" date="2021-01" db="EMBL/GenBank/DDBJ databases">
        <authorList>
            <person name="Mieszkin S."/>
            <person name="Pouder E."/>
            <person name="Alain K."/>
        </authorList>
    </citation>
    <scope>NUCLEOTIDE SEQUENCE</scope>
    <source>
        <strain evidence="5">HW T2.11</strain>
    </source>
</reference>
<comment type="similarity">
    <text evidence="1">Belongs to the bacterial solute-binding protein 7 family.</text>
</comment>
<organism evidence="5 6">
    <name type="scientific">Acidisoma silvae</name>
    <dbReference type="NCBI Taxonomy" id="2802396"/>
    <lineage>
        <taxon>Bacteria</taxon>
        <taxon>Pseudomonadati</taxon>
        <taxon>Pseudomonadota</taxon>
        <taxon>Alphaproteobacteria</taxon>
        <taxon>Acetobacterales</taxon>
        <taxon>Acidocellaceae</taxon>
        <taxon>Acidisoma</taxon>
    </lineage>
</organism>
<dbReference type="EMBL" id="JAESVB010000008">
    <property type="protein sequence ID" value="MCB8876778.1"/>
    <property type="molecule type" value="Genomic_DNA"/>
</dbReference>
<evidence type="ECO:0000313" key="6">
    <source>
        <dbReference type="Proteomes" id="UP000708298"/>
    </source>
</evidence>
<protein>
    <submittedName>
        <fullName evidence="5">TRAP transporter substrate-binding protein</fullName>
    </submittedName>
</protein>
<evidence type="ECO:0000256" key="1">
    <source>
        <dbReference type="ARBA" id="ARBA00009023"/>
    </source>
</evidence>
<evidence type="ECO:0000313" key="5">
    <source>
        <dbReference type="EMBL" id="MCB8876778.1"/>
    </source>
</evidence>
<proteinExistence type="inferred from homology"/>
<dbReference type="PANTHER" id="PTHR33376:SF7">
    <property type="entry name" value="C4-DICARBOXYLATE-BINDING PROTEIN DCTB"/>
    <property type="match status" value="1"/>
</dbReference>
<dbReference type="GO" id="GO:0055085">
    <property type="term" value="P:transmembrane transport"/>
    <property type="evidence" value="ECO:0007669"/>
    <property type="project" value="InterPro"/>
</dbReference>
<evidence type="ECO:0000256" key="4">
    <source>
        <dbReference type="SAM" id="SignalP"/>
    </source>
</evidence>
<dbReference type="NCBIfam" id="NF037995">
    <property type="entry name" value="TRAP_S1"/>
    <property type="match status" value="1"/>
</dbReference>
<dbReference type="InterPro" id="IPR004682">
    <property type="entry name" value="TRAP_DctP"/>
</dbReference>
<gene>
    <name evidence="5" type="ORF">ASILVAE211_16420</name>
</gene>
<dbReference type="Pfam" id="PF03480">
    <property type="entry name" value="DctP"/>
    <property type="match status" value="1"/>
</dbReference>
<name>A0A963YTL2_9PROT</name>
<dbReference type="Gene3D" id="3.40.190.170">
    <property type="entry name" value="Bacterial extracellular solute-binding protein, family 7"/>
    <property type="match status" value="1"/>
</dbReference>
<dbReference type="PANTHER" id="PTHR33376">
    <property type="match status" value="1"/>
</dbReference>
<reference evidence="5" key="1">
    <citation type="journal article" date="2021" name="Microorganisms">
        <title>Acidisoma silvae sp. nov. and Acidisomacellulosilytica sp. nov., Two Acidophilic Bacteria Isolated from Decaying Wood, Hydrolyzing Cellulose and Producing Poly-3-hydroxybutyrate.</title>
        <authorList>
            <person name="Mieszkin S."/>
            <person name="Pouder E."/>
            <person name="Uroz S."/>
            <person name="Simon-Colin C."/>
            <person name="Alain K."/>
        </authorList>
    </citation>
    <scope>NUCLEOTIDE SEQUENCE</scope>
    <source>
        <strain evidence="5">HW T2.11</strain>
    </source>
</reference>
<comment type="caution">
    <text evidence="5">The sequence shown here is derived from an EMBL/GenBank/DDBJ whole genome shotgun (WGS) entry which is preliminary data.</text>
</comment>
<dbReference type="CDD" id="cd13603">
    <property type="entry name" value="PBP2_TRAP_Siap_TeaA_like"/>
    <property type="match status" value="1"/>
</dbReference>
<evidence type="ECO:0000256" key="3">
    <source>
        <dbReference type="ARBA" id="ARBA00022729"/>
    </source>
</evidence>
<dbReference type="NCBIfam" id="TIGR00787">
    <property type="entry name" value="dctP"/>
    <property type="match status" value="1"/>
</dbReference>
<dbReference type="InterPro" id="IPR018389">
    <property type="entry name" value="DctP_fam"/>
</dbReference>
<sequence>MSVRRTILKAALPFCLFAVSALGVTHAAEAQTLRLAHASSTNSLIDQAMHYFADDVAKRTGGKLKIQDFPNAELGDEGPIADGVGSGSSDIGLGGVVDDIDPRLNVLALPFLFSDLNNVHRVLDGPVGTELKAMGQNHGYQMLGFLDSGFRNFANSRHPIATPADIKGMKLRTPPISVILDTLHTLGALPQSIPFGQVYTALQSHVVDGVEPELRDYSDEKWYEVAKYVSISNYIWTANYWYMNKDRYDALPADERAALDASVADTTTWYRAQLASVYASLDTSLTAKGVKFNTVNTVPFQAMVAPVYAKYGKIWGADLVAQVQQAAKADR</sequence>
<dbReference type="Proteomes" id="UP000708298">
    <property type="component" value="Unassembled WGS sequence"/>
</dbReference>
<dbReference type="GO" id="GO:0030288">
    <property type="term" value="C:outer membrane-bounded periplasmic space"/>
    <property type="evidence" value="ECO:0007669"/>
    <property type="project" value="InterPro"/>
</dbReference>
<dbReference type="AlphaFoldDB" id="A0A963YTL2"/>
<dbReference type="PIRSF" id="PIRSF006470">
    <property type="entry name" value="DctB"/>
    <property type="match status" value="1"/>
</dbReference>
<evidence type="ECO:0000256" key="2">
    <source>
        <dbReference type="ARBA" id="ARBA00022448"/>
    </source>
</evidence>
<accession>A0A963YTL2</accession>
<keyword evidence="2" id="KW-0813">Transport</keyword>
<feature type="chain" id="PRO_5037928339" evidence="4">
    <location>
        <begin position="28"/>
        <end position="331"/>
    </location>
</feature>
<dbReference type="RefSeq" id="WP_227322437.1">
    <property type="nucleotide sequence ID" value="NZ_JAESVB010000008.1"/>
</dbReference>
<keyword evidence="3 4" id="KW-0732">Signal</keyword>
<keyword evidence="6" id="KW-1185">Reference proteome</keyword>